<reference evidence="3" key="1">
    <citation type="journal article" date="2019" name="Int. J. Syst. Evol. Microbiol.">
        <title>The Global Catalogue of Microorganisms (GCM) 10K type strain sequencing project: providing services to taxonomists for standard genome sequencing and annotation.</title>
        <authorList>
            <consortium name="The Broad Institute Genomics Platform"/>
            <consortium name="The Broad Institute Genome Sequencing Center for Infectious Disease"/>
            <person name="Wu L."/>
            <person name="Ma J."/>
        </authorList>
    </citation>
    <scope>NUCLEOTIDE SEQUENCE [LARGE SCALE GENOMIC DNA]</scope>
    <source>
        <strain evidence="3">CCUG 50349</strain>
    </source>
</reference>
<gene>
    <name evidence="2" type="ORF">ACFO3U_00440</name>
</gene>
<organism evidence="2 3">
    <name type="scientific">Flavobacterium ponti</name>
    <dbReference type="NCBI Taxonomy" id="665133"/>
    <lineage>
        <taxon>Bacteria</taxon>
        <taxon>Pseudomonadati</taxon>
        <taxon>Bacteroidota</taxon>
        <taxon>Flavobacteriia</taxon>
        <taxon>Flavobacteriales</taxon>
        <taxon>Flavobacteriaceae</taxon>
        <taxon>Flavobacterium</taxon>
    </lineage>
</organism>
<comment type="caution">
    <text evidence="2">The sequence shown here is derived from an EMBL/GenBank/DDBJ whole genome shotgun (WGS) entry which is preliminary data.</text>
</comment>
<dbReference type="RefSeq" id="WP_379737372.1">
    <property type="nucleotide sequence ID" value="NZ_JBHSGW010000001.1"/>
</dbReference>
<accession>A0ABV9NYT7</accession>
<evidence type="ECO:0000256" key="1">
    <source>
        <dbReference type="ARBA" id="ARBA00044755"/>
    </source>
</evidence>
<sequence length="135" mass="14455">MFDKKTKPAEGLFGKMNRIAEGTQLNGDLVSDSDVRIDGTLIGNITLKGKLVIGPNGYVEGNVKCQNIDVEGKFLGKLEAIELLNIKSKSNIKGEVIVGKLGVEPGASFTATCSMKGSIKNINEKNESKQQEKTA</sequence>
<comment type="similarity">
    <text evidence="1">Belongs to the bactofilin family.</text>
</comment>
<dbReference type="Pfam" id="PF04519">
    <property type="entry name" value="Bactofilin"/>
    <property type="match status" value="1"/>
</dbReference>
<name>A0ABV9NYT7_9FLAO</name>
<dbReference type="EMBL" id="JBHSGW010000001">
    <property type="protein sequence ID" value="MFC4738452.1"/>
    <property type="molecule type" value="Genomic_DNA"/>
</dbReference>
<keyword evidence="3" id="KW-1185">Reference proteome</keyword>
<dbReference type="PANTHER" id="PTHR35024">
    <property type="entry name" value="HYPOTHETICAL CYTOSOLIC PROTEIN"/>
    <property type="match status" value="1"/>
</dbReference>
<proteinExistence type="inferred from homology"/>
<evidence type="ECO:0000313" key="3">
    <source>
        <dbReference type="Proteomes" id="UP001595885"/>
    </source>
</evidence>
<protein>
    <submittedName>
        <fullName evidence="2">Polymer-forming cytoskeletal protein</fullName>
    </submittedName>
</protein>
<dbReference type="PANTHER" id="PTHR35024:SF4">
    <property type="entry name" value="POLYMER-FORMING CYTOSKELETAL PROTEIN"/>
    <property type="match status" value="1"/>
</dbReference>
<evidence type="ECO:0000313" key="2">
    <source>
        <dbReference type="EMBL" id="MFC4738452.1"/>
    </source>
</evidence>
<dbReference type="InterPro" id="IPR007607">
    <property type="entry name" value="BacA/B"/>
</dbReference>
<dbReference type="Proteomes" id="UP001595885">
    <property type="component" value="Unassembled WGS sequence"/>
</dbReference>